<accession>A0A2U2MXZ5</accession>
<dbReference type="InterPro" id="IPR014710">
    <property type="entry name" value="RmlC-like_jellyroll"/>
</dbReference>
<dbReference type="SMART" id="SM00100">
    <property type="entry name" value="cNMP"/>
    <property type="match status" value="1"/>
</dbReference>
<dbReference type="GO" id="GO:0005829">
    <property type="term" value="C:cytosol"/>
    <property type="evidence" value="ECO:0007669"/>
    <property type="project" value="TreeGrafter"/>
</dbReference>
<feature type="domain" description="Cyclic nucleotide-binding" evidence="1">
    <location>
        <begin position="15"/>
        <end position="116"/>
    </location>
</feature>
<evidence type="ECO:0000259" key="1">
    <source>
        <dbReference type="PROSITE" id="PS50042"/>
    </source>
</evidence>
<dbReference type="EMBL" id="QFFI01000025">
    <property type="protein sequence ID" value="PWG61895.1"/>
    <property type="molecule type" value="Genomic_DNA"/>
</dbReference>
<dbReference type="OrthoDB" id="190787at2"/>
<dbReference type="InterPro" id="IPR050397">
    <property type="entry name" value="Env_Response_Regulators"/>
</dbReference>
<sequence>MTDDAIESRLRSNPFFAGLEPEDLPRLASRATWRTVPANGIVFEHGDRAGSFFLLCEGAIVIEVPAISGPSLEVQRLGPGDVLGWSWLIPPYRWSFQARAEGETALIEFDGEAVREECERDPVFGYRVLKRFSSLMSERLEAARLKMMEEWNPPGFA</sequence>
<dbReference type="GO" id="GO:0003700">
    <property type="term" value="F:DNA-binding transcription factor activity"/>
    <property type="evidence" value="ECO:0007669"/>
    <property type="project" value="TreeGrafter"/>
</dbReference>
<dbReference type="RefSeq" id="WP_109679505.1">
    <property type="nucleotide sequence ID" value="NZ_CP086615.1"/>
</dbReference>
<evidence type="ECO:0000313" key="2">
    <source>
        <dbReference type="EMBL" id="PWG61895.1"/>
    </source>
</evidence>
<name>A0A2U2MXZ5_9GAMM</name>
<organism evidence="2 3">
    <name type="scientific">Sediminicurvatus halobius</name>
    <dbReference type="NCBI Taxonomy" id="2182432"/>
    <lineage>
        <taxon>Bacteria</taxon>
        <taxon>Pseudomonadati</taxon>
        <taxon>Pseudomonadota</taxon>
        <taxon>Gammaproteobacteria</taxon>
        <taxon>Chromatiales</taxon>
        <taxon>Ectothiorhodospiraceae</taxon>
        <taxon>Sediminicurvatus</taxon>
    </lineage>
</organism>
<reference evidence="2 3" key="1">
    <citation type="submission" date="2018-05" db="EMBL/GenBank/DDBJ databases">
        <title>Spiribacter halobius sp. nov., a moderately halophilic bacterium isolated from marine solar saltern.</title>
        <authorList>
            <person name="Zheng W.-S."/>
            <person name="Lu D.-C."/>
            <person name="Du Z.-J."/>
        </authorList>
    </citation>
    <scope>NUCLEOTIDE SEQUENCE [LARGE SCALE GENOMIC DNA]</scope>
    <source>
        <strain evidence="2 3">E85</strain>
    </source>
</reference>
<dbReference type="Pfam" id="PF00027">
    <property type="entry name" value="cNMP_binding"/>
    <property type="match status" value="1"/>
</dbReference>
<evidence type="ECO:0000313" key="3">
    <source>
        <dbReference type="Proteomes" id="UP000245474"/>
    </source>
</evidence>
<dbReference type="CDD" id="cd00038">
    <property type="entry name" value="CAP_ED"/>
    <property type="match status" value="1"/>
</dbReference>
<dbReference type="PANTHER" id="PTHR24567:SF74">
    <property type="entry name" value="HTH-TYPE TRANSCRIPTIONAL REGULATOR ARCR"/>
    <property type="match status" value="1"/>
</dbReference>
<dbReference type="Proteomes" id="UP000245474">
    <property type="component" value="Unassembled WGS sequence"/>
</dbReference>
<dbReference type="PROSITE" id="PS50042">
    <property type="entry name" value="CNMP_BINDING_3"/>
    <property type="match status" value="1"/>
</dbReference>
<dbReference type="InterPro" id="IPR000595">
    <property type="entry name" value="cNMP-bd_dom"/>
</dbReference>
<gene>
    <name evidence="2" type="ORF">DEM34_14290</name>
</gene>
<keyword evidence="3" id="KW-1185">Reference proteome</keyword>
<comment type="caution">
    <text evidence="2">The sequence shown here is derived from an EMBL/GenBank/DDBJ whole genome shotgun (WGS) entry which is preliminary data.</text>
</comment>
<dbReference type="PANTHER" id="PTHR24567">
    <property type="entry name" value="CRP FAMILY TRANSCRIPTIONAL REGULATORY PROTEIN"/>
    <property type="match status" value="1"/>
</dbReference>
<dbReference type="InterPro" id="IPR018490">
    <property type="entry name" value="cNMP-bd_dom_sf"/>
</dbReference>
<dbReference type="Gene3D" id="2.60.120.10">
    <property type="entry name" value="Jelly Rolls"/>
    <property type="match status" value="1"/>
</dbReference>
<dbReference type="SUPFAM" id="SSF51206">
    <property type="entry name" value="cAMP-binding domain-like"/>
    <property type="match status" value="1"/>
</dbReference>
<protein>
    <submittedName>
        <fullName evidence="2">Regulator</fullName>
    </submittedName>
</protein>
<proteinExistence type="predicted"/>
<dbReference type="AlphaFoldDB" id="A0A2U2MXZ5"/>